<gene>
    <name evidence="7" type="primary">vsr</name>
    <name evidence="7" type="ORF">GM160_11065</name>
</gene>
<dbReference type="EC" id="3.1.-.-" evidence="6"/>
<dbReference type="Pfam" id="PF03852">
    <property type="entry name" value="Vsr"/>
    <property type="match status" value="1"/>
</dbReference>
<dbReference type="KEGG" id="ghl:GM160_11065"/>
<keyword evidence="5 6" id="KW-0234">DNA repair</keyword>
<dbReference type="InterPro" id="IPR011335">
    <property type="entry name" value="Restrct_endonuc-II-like"/>
</dbReference>
<sequence length="170" mass="20091">MADIVDRATRSRMMAGIRGKDTKPEKLVRKLLHAKGYRFRFRHRSLSFRPDLVLAKHNLVVFVHGCFWHRHGGCRYATTPASRREQWLEKFARNVERDSRQIAEARRLGWRVLVIWECGVRHHADRLEELVELIEGGQTSMEWPSKPPRGALPPERCDRQHPLRLARCRR</sequence>
<dbReference type="GO" id="GO:0006298">
    <property type="term" value="P:mismatch repair"/>
    <property type="evidence" value="ECO:0007669"/>
    <property type="project" value="UniProtKB-UniRule"/>
</dbReference>
<reference evidence="7 8" key="1">
    <citation type="submission" date="2019-11" db="EMBL/GenBank/DDBJ databases">
        <authorList>
            <person name="Zhang J."/>
            <person name="Sun C."/>
        </authorList>
    </citation>
    <scope>NUCLEOTIDE SEQUENCE [LARGE SCALE GENOMIC DNA]</scope>
    <source>
        <strain evidence="8">sp2</strain>
    </source>
</reference>
<dbReference type="PIRSF" id="PIRSF018267">
    <property type="entry name" value="VSR_endonuc"/>
    <property type="match status" value="1"/>
</dbReference>
<evidence type="ECO:0000256" key="1">
    <source>
        <dbReference type="ARBA" id="ARBA00022722"/>
    </source>
</evidence>
<dbReference type="InterPro" id="IPR004603">
    <property type="entry name" value="DNA_mismatch_endonuc_vsr"/>
</dbReference>
<evidence type="ECO:0000313" key="7">
    <source>
        <dbReference type="EMBL" id="QGT79373.1"/>
    </source>
</evidence>
<dbReference type="Gene3D" id="3.40.960.10">
    <property type="entry name" value="VSR Endonuclease"/>
    <property type="match status" value="1"/>
</dbReference>
<evidence type="ECO:0000256" key="4">
    <source>
        <dbReference type="ARBA" id="ARBA00022801"/>
    </source>
</evidence>
<dbReference type="AlphaFoldDB" id="A0A6I6D5S8"/>
<dbReference type="NCBIfam" id="TIGR00632">
    <property type="entry name" value="vsr"/>
    <property type="match status" value="1"/>
</dbReference>
<keyword evidence="3 6" id="KW-0227">DNA damage</keyword>
<dbReference type="EMBL" id="CP046415">
    <property type="protein sequence ID" value="QGT79373.1"/>
    <property type="molecule type" value="Genomic_DNA"/>
</dbReference>
<comment type="function">
    <text evidence="6">May nick specific sequences that contain T:G mispairs resulting from m5C-deamination.</text>
</comment>
<keyword evidence="1 6" id="KW-0540">Nuclease</keyword>
<evidence type="ECO:0000313" key="8">
    <source>
        <dbReference type="Proteomes" id="UP000427716"/>
    </source>
</evidence>
<protein>
    <recommendedName>
        <fullName evidence="6">Very short patch repair endonuclease</fullName>
        <ecNumber evidence="6">3.1.-.-</ecNumber>
    </recommendedName>
</protein>
<evidence type="ECO:0000256" key="6">
    <source>
        <dbReference type="PIRNR" id="PIRNR018267"/>
    </source>
</evidence>
<proteinExistence type="inferred from homology"/>
<keyword evidence="4 6" id="KW-0378">Hydrolase</keyword>
<accession>A0A6I6D5S8</accession>
<dbReference type="CDD" id="cd00221">
    <property type="entry name" value="Vsr"/>
    <property type="match status" value="1"/>
</dbReference>
<dbReference type="REBASE" id="364925">
    <property type="entry name" value="V.Ghasp2ORF11070P"/>
</dbReference>
<evidence type="ECO:0000256" key="2">
    <source>
        <dbReference type="ARBA" id="ARBA00022759"/>
    </source>
</evidence>
<dbReference type="RefSeq" id="WP_156575117.1">
    <property type="nucleotide sequence ID" value="NZ_CP046415.1"/>
</dbReference>
<keyword evidence="8" id="KW-1185">Reference proteome</keyword>
<comment type="similarity">
    <text evidence="6">Belongs to the vsr family.</text>
</comment>
<dbReference type="GO" id="GO:0004519">
    <property type="term" value="F:endonuclease activity"/>
    <property type="evidence" value="ECO:0007669"/>
    <property type="project" value="UniProtKB-KW"/>
</dbReference>
<dbReference type="SUPFAM" id="SSF52980">
    <property type="entry name" value="Restriction endonuclease-like"/>
    <property type="match status" value="1"/>
</dbReference>
<organism evidence="7 8">
    <name type="scientific">Guyparkeria halophila</name>
    <dbReference type="NCBI Taxonomy" id="47960"/>
    <lineage>
        <taxon>Bacteria</taxon>
        <taxon>Pseudomonadati</taxon>
        <taxon>Pseudomonadota</taxon>
        <taxon>Gammaproteobacteria</taxon>
        <taxon>Chromatiales</taxon>
        <taxon>Thioalkalibacteraceae</taxon>
        <taxon>Guyparkeria</taxon>
    </lineage>
</organism>
<evidence type="ECO:0000256" key="5">
    <source>
        <dbReference type="ARBA" id="ARBA00023204"/>
    </source>
</evidence>
<evidence type="ECO:0000256" key="3">
    <source>
        <dbReference type="ARBA" id="ARBA00022763"/>
    </source>
</evidence>
<dbReference type="Proteomes" id="UP000427716">
    <property type="component" value="Chromosome"/>
</dbReference>
<name>A0A6I6D5S8_9GAMM</name>
<dbReference type="GO" id="GO:0016787">
    <property type="term" value="F:hydrolase activity"/>
    <property type="evidence" value="ECO:0007669"/>
    <property type="project" value="UniProtKB-KW"/>
</dbReference>
<keyword evidence="2 6" id="KW-0255">Endonuclease</keyword>